<dbReference type="SMART" id="SM00267">
    <property type="entry name" value="GGDEF"/>
    <property type="match status" value="1"/>
</dbReference>
<dbReference type="RefSeq" id="WP_009148389.1">
    <property type="nucleotide sequence ID" value="NZ_CP121471.1"/>
</dbReference>
<evidence type="ECO:0000256" key="1">
    <source>
        <dbReference type="ARBA" id="ARBA00001946"/>
    </source>
</evidence>
<dbReference type="Gene3D" id="3.20.20.450">
    <property type="entry name" value="EAL domain"/>
    <property type="match status" value="1"/>
</dbReference>
<protein>
    <submittedName>
        <fullName evidence="5">PAS domain S-box/diguanylate cyclase (GGDEF) domain-containing protein</fullName>
    </submittedName>
</protein>
<dbReference type="HOGENOM" id="CLU_000445_70_50_6"/>
<dbReference type="Pfam" id="PF00990">
    <property type="entry name" value="GGDEF"/>
    <property type="match status" value="1"/>
</dbReference>
<dbReference type="InterPro" id="IPR035919">
    <property type="entry name" value="EAL_sf"/>
</dbReference>
<accession>H8Z397</accession>
<dbReference type="SMART" id="SM00052">
    <property type="entry name" value="EAL"/>
    <property type="match status" value="1"/>
</dbReference>
<dbReference type="PROSITE" id="PS50887">
    <property type="entry name" value="GGDEF"/>
    <property type="match status" value="1"/>
</dbReference>
<name>H8Z397_9GAMM</name>
<dbReference type="PANTHER" id="PTHR44757:SF2">
    <property type="entry name" value="BIOFILM ARCHITECTURE MAINTENANCE PROTEIN MBAA"/>
    <property type="match status" value="1"/>
</dbReference>
<dbReference type="FunFam" id="3.30.70.270:FF:000001">
    <property type="entry name" value="Diguanylate cyclase domain protein"/>
    <property type="match status" value="1"/>
</dbReference>
<dbReference type="NCBIfam" id="TIGR00229">
    <property type="entry name" value="sensory_box"/>
    <property type="match status" value="1"/>
</dbReference>
<evidence type="ECO:0000313" key="6">
    <source>
        <dbReference type="Proteomes" id="UP000002964"/>
    </source>
</evidence>
<dbReference type="InterPro" id="IPR001633">
    <property type="entry name" value="EAL_dom"/>
</dbReference>
<sequence length="595" mass="66497">MTKQLISLLSEALGIAERRRQDAQRLSGVGYWELDHQQQSLYWSEEIYAIYELPDTELEPDYALFLSLIYDEDREFVDSTYQTSVTSGTEYNIRYRIKAANSVKWLEARGVTYYDHQGAPERSIGCAQDITEIVTAQQQIERLAYHDALTDLANRQLFAKRMNTALQKAQRDSSNLAVLFIDLDNFKLINDRHGHDVGDEVLVGVANRLRSCARVGDTFARIGGDEFAGVLIGIDDTLVDDAVRNVKHAIDGAYQTRLQSFDVTASIGVTLYPQDCADPDILLRHADQAMYDAKERGRSRVRYFDTERHQSNWSRRELLKDIEIAIQTDQFELYLQPRVSFRDGTLAGAEALLRWLRPQGAVSPSDVIAAISGTTLEWELDSWVITKVLSLSKGFRERGINGPFSLNINPSSIENPDFPEHLSRLLADGEGSGENLEIEILEISSIENFEGTNEILCRCKALGISFSLDDFGTGYSSLTHFHSLPIDKLKIDQRFIKRLDSDRASLALVKSILAIAKANNRPVVAEGVESHAIACTLASLGCEYGQGFGLARPMPANDYIAWAEKWDPAAFAKIVSTPASQLLEDDRVAGSSAKR</sequence>
<dbReference type="PROSITE" id="PS50883">
    <property type="entry name" value="EAL"/>
    <property type="match status" value="1"/>
</dbReference>
<dbReference type="PANTHER" id="PTHR44757">
    <property type="entry name" value="DIGUANYLATE CYCLASE DGCP"/>
    <property type="match status" value="1"/>
</dbReference>
<dbReference type="Gene3D" id="3.30.450.20">
    <property type="entry name" value="PAS domain"/>
    <property type="match status" value="1"/>
</dbReference>
<dbReference type="Gene3D" id="2.10.70.100">
    <property type="match status" value="1"/>
</dbReference>
<evidence type="ECO:0000259" key="2">
    <source>
        <dbReference type="PROSITE" id="PS50113"/>
    </source>
</evidence>
<dbReference type="SUPFAM" id="SSF55073">
    <property type="entry name" value="Nucleotide cyclase"/>
    <property type="match status" value="1"/>
</dbReference>
<proteinExistence type="predicted"/>
<dbReference type="SUPFAM" id="SSF55785">
    <property type="entry name" value="PYP-like sensor domain (PAS domain)"/>
    <property type="match status" value="1"/>
</dbReference>
<feature type="domain" description="GGDEF" evidence="4">
    <location>
        <begin position="174"/>
        <end position="306"/>
    </location>
</feature>
<dbReference type="SUPFAM" id="SSF141868">
    <property type="entry name" value="EAL domain-like"/>
    <property type="match status" value="1"/>
</dbReference>
<dbReference type="InterPro" id="IPR029787">
    <property type="entry name" value="Nucleotide_cyclase"/>
</dbReference>
<dbReference type="GO" id="GO:0003824">
    <property type="term" value="F:catalytic activity"/>
    <property type="evidence" value="ECO:0007669"/>
    <property type="project" value="UniProtKB-ARBA"/>
</dbReference>
<dbReference type="InterPro" id="IPR052155">
    <property type="entry name" value="Biofilm_reg_signaling"/>
</dbReference>
<dbReference type="InterPro" id="IPR043128">
    <property type="entry name" value="Rev_trsase/Diguanyl_cyclase"/>
</dbReference>
<dbReference type="AlphaFoldDB" id="H8Z397"/>
<evidence type="ECO:0000313" key="5">
    <source>
        <dbReference type="EMBL" id="EIC21805.1"/>
    </source>
</evidence>
<dbReference type="InterPro" id="IPR000700">
    <property type="entry name" value="PAS-assoc_C"/>
</dbReference>
<dbReference type="CDD" id="cd01949">
    <property type="entry name" value="GGDEF"/>
    <property type="match status" value="1"/>
</dbReference>
<dbReference type="InterPro" id="IPR013655">
    <property type="entry name" value="PAS_fold_3"/>
</dbReference>
<evidence type="ECO:0000259" key="4">
    <source>
        <dbReference type="PROSITE" id="PS50887"/>
    </source>
</evidence>
<reference evidence="5 6" key="2">
    <citation type="submission" date="2011-11" db="EMBL/GenBank/DDBJ databases">
        <authorList>
            <consortium name="US DOE Joint Genome Institute"/>
            <person name="Lucas S."/>
            <person name="Han J."/>
            <person name="Lapidus A."/>
            <person name="Cheng J.-F."/>
            <person name="Goodwin L."/>
            <person name="Pitluck S."/>
            <person name="Peters L."/>
            <person name="Ovchinnikova G."/>
            <person name="Zhang X."/>
            <person name="Detter J.C."/>
            <person name="Han C."/>
            <person name="Tapia R."/>
            <person name="Land M."/>
            <person name="Hauser L."/>
            <person name="Kyrpides N."/>
            <person name="Ivanova N."/>
            <person name="Pagani I."/>
            <person name="Vogl K."/>
            <person name="Liu Z."/>
            <person name="Overmann J."/>
            <person name="Frigaard N.-U."/>
            <person name="Bryant D."/>
            <person name="Woyke T."/>
        </authorList>
    </citation>
    <scope>NUCLEOTIDE SEQUENCE [LARGE SCALE GENOMIC DNA]</scope>
    <source>
        <strain evidence="5 6">970</strain>
    </source>
</reference>
<dbReference type="Pfam" id="PF00563">
    <property type="entry name" value="EAL"/>
    <property type="match status" value="1"/>
</dbReference>
<dbReference type="STRING" id="631362.Thi970DRAFT_02038"/>
<dbReference type="Pfam" id="PF08447">
    <property type="entry name" value="PAS_3"/>
    <property type="match status" value="1"/>
</dbReference>
<dbReference type="eggNOG" id="COG5001">
    <property type="taxonomic scope" value="Bacteria"/>
</dbReference>
<feature type="domain" description="EAL" evidence="3">
    <location>
        <begin position="315"/>
        <end position="567"/>
    </location>
</feature>
<dbReference type="OrthoDB" id="8553030at2"/>
<dbReference type="EMBL" id="JH603169">
    <property type="protein sequence ID" value="EIC21805.1"/>
    <property type="molecule type" value="Genomic_DNA"/>
</dbReference>
<feature type="domain" description="PAC" evidence="2">
    <location>
        <begin position="89"/>
        <end position="142"/>
    </location>
</feature>
<reference evidence="6" key="1">
    <citation type="submission" date="2011-06" db="EMBL/GenBank/DDBJ databases">
        <authorList>
            <consortium name="US DOE Joint Genome Institute (JGI-PGF)"/>
            <person name="Lucas S."/>
            <person name="Han J."/>
            <person name="Lapidus A."/>
            <person name="Cheng J.-F."/>
            <person name="Goodwin L."/>
            <person name="Pitluck S."/>
            <person name="Peters L."/>
            <person name="Land M.L."/>
            <person name="Hauser L."/>
            <person name="Vogl K."/>
            <person name="Liu Z."/>
            <person name="Overmann J."/>
            <person name="Frigaard N.-U."/>
            <person name="Bryant D.A."/>
            <person name="Woyke T.J."/>
        </authorList>
    </citation>
    <scope>NUCLEOTIDE SEQUENCE [LARGE SCALE GENOMIC DNA]</scope>
    <source>
        <strain evidence="6">970</strain>
    </source>
</reference>
<organism evidence="5 6">
    <name type="scientific">Thiorhodovibrio frisius</name>
    <dbReference type="NCBI Taxonomy" id="631362"/>
    <lineage>
        <taxon>Bacteria</taxon>
        <taxon>Pseudomonadati</taxon>
        <taxon>Pseudomonadota</taxon>
        <taxon>Gammaproteobacteria</taxon>
        <taxon>Chromatiales</taxon>
        <taxon>Chromatiaceae</taxon>
        <taxon>Thiorhodovibrio</taxon>
    </lineage>
</organism>
<evidence type="ECO:0000259" key="3">
    <source>
        <dbReference type="PROSITE" id="PS50883"/>
    </source>
</evidence>
<dbReference type="CDD" id="cd00130">
    <property type="entry name" value="PAS"/>
    <property type="match status" value="1"/>
</dbReference>
<gene>
    <name evidence="5" type="ORF">Thi970DRAFT_02038</name>
</gene>
<dbReference type="PROSITE" id="PS50113">
    <property type="entry name" value="PAC"/>
    <property type="match status" value="1"/>
</dbReference>
<dbReference type="InterPro" id="IPR000014">
    <property type="entry name" value="PAS"/>
</dbReference>
<dbReference type="NCBIfam" id="TIGR00254">
    <property type="entry name" value="GGDEF"/>
    <property type="match status" value="1"/>
</dbReference>
<dbReference type="CDD" id="cd01948">
    <property type="entry name" value="EAL"/>
    <property type="match status" value="1"/>
</dbReference>
<dbReference type="Gene3D" id="3.30.70.270">
    <property type="match status" value="1"/>
</dbReference>
<dbReference type="Proteomes" id="UP000002964">
    <property type="component" value="Unassembled WGS sequence"/>
</dbReference>
<dbReference type="InterPro" id="IPR000160">
    <property type="entry name" value="GGDEF_dom"/>
</dbReference>
<comment type="cofactor">
    <cofactor evidence="1">
        <name>Mg(2+)</name>
        <dbReference type="ChEBI" id="CHEBI:18420"/>
    </cofactor>
</comment>
<dbReference type="InterPro" id="IPR035965">
    <property type="entry name" value="PAS-like_dom_sf"/>
</dbReference>
<keyword evidence="6" id="KW-1185">Reference proteome</keyword>